<reference evidence="2 3" key="1">
    <citation type="submission" date="2018-05" db="EMBL/GenBank/DDBJ databases">
        <title>Rhodohalobacter halophilus gen. nov., sp. nov., a moderately halophilic member of the family Balneolaceae.</title>
        <authorList>
            <person name="Liu Z.-W."/>
        </authorList>
    </citation>
    <scope>NUCLEOTIDE SEQUENCE [LARGE SCALE GENOMIC DNA]</scope>
    <source>
        <strain evidence="2 3">8A47</strain>
    </source>
</reference>
<name>A0A316TWL9_9BACT</name>
<keyword evidence="1" id="KW-0732">Signal</keyword>
<sequence>MKHPFKSISILVVLFLIIAGNSAAQSFTIELDVEPRVETTVNRSLDFGQIVAGTGFQQIPLGSPTMGVFQIRTLNAQNLIISLDPSSELVHQELGRMASIPLNLQVNYTQNGVDDYRQSVPLTGFERYITLDPPPQNPQSAWTSVFLYVYGSIELGMVPSGVYTGEVVLSVVYE</sequence>
<evidence type="ECO:0000313" key="2">
    <source>
        <dbReference type="EMBL" id="PWN06944.1"/>
    </source>
</evidence>
<keyword evidence="3" id="KW-1185">Reference proteome</keyword>
<dbReference type="RefSeq" id="WP_109646293.1">
    <property type="nucleotide sequence ID" value="NZ_QGGB01000005.1"/>
</dbReference>
<dbReference type="EMBL" id="QGGB01000005">
    <property type="protein sequence ID" value="PWN06944.1"/>
    <property type="molecule type" value="Genomic_DNA"/>
</dbReference>
<feature type="signal peptide" evidence="1">
    <location>
        <begin position="1"/>
        <end position="24"/>
    </location>
</feature>
<organism evidence="2 3">
    <name type="scientific">Rhodohalobacter mucosus</name>
    <dbReference type="NCBI Taxonomy" id="2079485"/>
    <lineage>
        <taxon>Bacteria</taxon>
        <taxon>Pseudomonadati</taxon>
        <taxon>Balneolota</taxon>
        <taxon>Balneolia</taxon>
        <taxon>Balneolales</taxon>
        <taxon>Balneolaceae</taxon>
        <taxon>Rhodohalobacter</taxon>
    </lineage>
</organism>
<accession>A0A316TWL9</accession>
<protein>
    <recommendedName>
        <fullName evidence="4">Spore coat protein U domain-containing protein</fullName>
    </recommendedName>
</protein>
<proteinExistence type="predicted"/>
<dbReference type="Proteomes" id="UP000245533">
    <property type="component" value="Unassembled WGS sequence"/>
</dbReference>
<evidence type="ECO:0008006" key="4">
    <source>
        <dbReference type="Google" id="ProtNLM"/>
    </source>
</evidence>
<dbReference type="AlphaFoldDB" id="A0A316TWL9"/>
<comment type="caution">
    <text evidence="2">The sequence shown here is derived from an EMBL/GenBank/DDBJ whole genome shotgun (WGS) entry which is preliminary data.</text>
</comment>
<dbReference type="OrthoDB" id="1524669at2"/>
<gene>
    <name evidence="2" type="ORF">DDZ15_06630</name>
</gene>
<evidence type="ECO:0000256" key="1">
    <source>
        <dbReference type="SAM" id="SignalP"/>
    </source>
</evidence>
<evidence type="ECO:0000313" key="3">
    <source>
        <dbReference type="Proteomes" id="UP000245533"/>
    </source>
</evidence>
<feature type="chain" id="PRO_5016329470" description="Spore coat protein U domain-containing protein" evidence="1">
    <location>
        <begin position="25"/>
        <end position="174"/>
    </location>
</feature>